<dbReference type="PANTHER" id="PTHR13710:SF105">
    <property type="entry name" value="ATP-DEPENDENT DNA HELICASE Q1"/>
    <property type="match status" value="1"/>
</dbReference>
<feature type="non-terminal residue" evidence="7">
    <location>
        <position position="1"/>
    </location>
</feature>
<evidence type="ECO:0000256" key="5">
    <source>
        <dbReference type="ARBA" id="ARBA00034808"/>
    </source>
</evidence>
<evidence type="ECO:0000256" key="4">
    <source>
        <dbReference type="ARBA" id="ARBA00034617"/>
    </source>
</evidence>
<dbReference type="GO" id="GO:0006310">
    <property type="term" value="P:DNA recombination"/>
    <property type="evidence" value="ECO:0007669"/>
    <property type="project" value="TreeGrafter"/>
</dbReference>
<feature type="domain" description="DEAD/DEAH-box helicase" evidence="6">
    <location>
        <begin position="1"/>
        <end position="53"/>
    </location>
</feature>
<dbReference type="GO" id="GO:0005694">
    <property type="term" value="C:chromosome"/>
    <property type="evidence" value="ECO:0007669"/>
    <property type="project" value="TreeGrafter"/>
</dbReference>
<organism evidence="7 8">
    <name type="scientific">Parathielavia appendiculata</name>
    <dbReference type="NCBI Taxonomy" id="2587402"/>
    <lineage>
        <taxon>Eukaryota</taxon>
        <taxon>Fungi</taxon>
        <taxon>Dikarya</taxon>
        <taxon>Ascomycota</taxon>
        <taxon>Pezizomycotina</taxon>
        <taxon>Sordariomycetes</taxon>
        <taxon>Sordariomycetidae</taxon>
        <taxon>Sordariales</taxon>
        <taxon>Chaetomiaceae</taxon>
        <taxon>Parathielavia</taxon>
    </lineage>
</organism>
<dbReference type="SUPFAM" id="SSF52540">
    <property type="entry name" value="P-loop containing nucleoside triphosphate hydrolases"/>
    <property type="match status" value="1"/>
</dbReference>
<gene>
    <name evidence="7" type="ORF">N657DRAFT_583259</name>
</gene>
<dbReference type="Proteomes" id="UP001302602">
    <property type="component" value="Unassembled WGS sequence"/>
</dbReference>
<dbReference type="AlphaFoldDB" id="A0AAN6YYW7"/>
<evidence type="ECO:0000256" key="1">
    <source>
        <dbReference type="ARBA" id="ARBA00005446"/>
    </source>
</evidence>
<dbReference type="GO" id="GO:0043138">
    <property type="term" value="F:3'-5' DNA helicase activity"/>
    <property type="evidence" value="ECO:0007669"/>
    <property type="project" value="UniProtKB-EC"/>
</dbReference>
<dbReference type="GeneID" id="87826431"/>
<dbReference type="EMBL" id="MU853262">
    <property type="protein sequence ID" value="KAK4118673.1"/>
    <property type="molecule type" value="Genomic_DNA"/>
</dbReference>
<dbReference type="RefSeq" id="XP_062642446.1">
    <property type="nucleotide sequence ID" value="XM_062789661.1"/>
</dbReference>
<reference evidence="7" key="1">
    <citation type="journal article" date="2023" name="Mol. Phylogenet. Evol.">
        <title>Genome-scale phylogeny and comparative genomics of the fungal order Sordariales.</title>
        <authorList>
            <person name="Hensen N."/>
            <person name="Bonometti L."/>
            <person name="Westerberg I."/>
            <person name="Brannstrom I.O."/>
            <person name="Guillou S."/>
            <person name="Cros-Aarteil S."/>
            <person name="Calhoun S."/>
            <person name="Haridas S."/>
            <person name="Kuo A."/>
            <person name="Mondo S."/>
            <person name="Pangilinan J."/>
            <person name="Riley R."/>
            <person name="LaButti K."/>
            <person name="Andreopoulos B."/>
            <person name="Lipzen A."/>
            <person name="Chen C."/>
            <person name="Yan M."/>
            <person name="Daum C."/>
            <person name="Ng V."/>
            <person name="Clum A."/>
            <person name="Steindorff A."/>
            <person name="Ohm R.A."/>
            <person name="Martin F."/>
            <person name="Silar P."/>
            <person name="Natvig D.O."/>
            <person name="Lalanne C."/>
            <person name="Gautier V."/>
            <person name="Ament-Velasquez S.L."/>
            <person name="Kruys A."/>
            <person name="Hutchinson M.I."/>
            <person name="Powell A.J."/>
            <person name="Barry K."/>
            <person name="Miller A.N."/>
            <person name="Grigoriev I.V."/>
            <person name="Debuchy R."/>
            <person name="Gladieux P."/>
            <person name="Hiltunen Thoren M."/>
            <person name="Johannesson H."/>
        </authorList>
    </citation>
    <scope>NUCLEOTIDE SEQUENCE</scope>
    <source>
        <strain evidence="7">CBS 731.68</strain>
    </source>
</reference>
<protein>
    <recommendedName>
        <fullName evidence="5">DNA 3'-5' helicase</fullName>
        <ecNumber evidence="5">5.6.2.4</ecNumber>
    </recommendedName>
</protein>
<dbReference type="Gene3D" id="3.40.50.300">
    <property type="entry name" value="P-loop containing nucleotide triphosphate hydrolases"/>
    <property type="match status" value="1"/>
</dbReference>
<dbReference type="GO" id="GO:0003677">
    <property type="term" value="F:DNA binding"/>
    <property type="evidence" value="ECO:0007669"/>
    <property type="project" value="UniProtKB-KW"/>
</dbReference>
<evidence type="ECO:0000313" key="7">
    <source>
        <dbReference type="EMBL" id="KAK4118673.1"/>
    </source>
</evidence>
<reference evidence="7" key="2">
    <citation type="submission" date="2023-05" db="EMBL/GenBank/DDBJ databases">
        <authorList>
            <consortium name="Lawrence Berkeley National Laboratory"/>
            <person name="Steindorff A."/>
            <person name="Hensen N."/>
            <person name="Bonometti L."/>
            <person name="Westerberg I."/>
            <person name="Brannstrom I.O."/>
            <person name="Guillou S."/>
            <person name="Cros-Aarteil S."/>
            <person name="Calhoun S."/>
            <person name="Haridas S."/>
            <person name="Kuo A."/>
            <person name="Mondo S."/>
            <person name="Pangilinan J."/>
            <person name="Riley R."/>
            <person name="Labutti K."/>
            <person name="Andreopoulos B."/>
            <person name="Lipzen A."/>
            <person name="Chen C."/>
            <person name="Yanf M."/>
            <person name="Daum C."/>
            <person name="Ng V."/>
            <person name="Clum A."/>
            <person name="Ohm R."/>
            <person name="Martin F."/>
            <person name="Silar P."/>
            <person name="Natvig D."/>
            <person name="Lalanne C."/>
            <person name="Gautier V."/>
            <person name="Ament-Velasquez S.L."/>
            <person name="Kruys A."/>
            <person name="Hutchinson M.I."/>
            <person name="Powell A.J."/>
            <person name="Barry K."/>
            <person name="Miller A.N."/>
            <person name="Grigoriev I.V."/>
            <person name="Debuchy R."/>
            <person name="Gladieux P."/>
            <person name="Thoren M.H."/>
            <person name="Johannesson H."/>
        </authorList>
    </citation>
    <scope>NUCLEOTIDE SEQUENCE</scope>
    <source>
        <strain evidence="7">CBS 731.68</strain>
    </source>
</reference>
<dbReference type="GO" id="GO:0005737">
    <property type="term" value="C:cytoplasm"/>
    <property type="evidence" value="ECO:0007669"/>
    <property type="project" value="TreeGrafter"/>
</dbReference>
<dbReference type="GO" id="GO:0006281">
    <property type="term" value="P:DNA repair"/>
    <property type="evidence" value="ECO:0007669"/>
    <property type="project" value="TreeGrafter"/>
</dbReference>
<dbReference type="GO" id="GO:0009378">
    <property type="term" value="F:four-way junction helicase activity"/>
    <property type="evidence" value="ECO:0007669"/>
    <property type="project" value="TreeGrafter"/>
</dbReference>
<evidence type="ECO:0000256" key="3">
    <source>
        <dbReference type="ARBA" id="ARBA00023235"/>
    </source>
</evidence>
<keyword evidence="3" id="KW-0413">Isomerase</keyword>
<comment type="catalytic activity">
    <reaction evidence="4">
        <text>Couples ATP hydrolysis with the unwinding of duplex DNA by translocating in the 3'-5' direction.</text>
        <dbReference type="EC" id="5.6.2.4"/>
    </reaction>
</comment>
<keyword evidence="2" id="KW-0238">DNA-binding</keyword>
<dbReference type="PANTHER" id="PTHR13710">
    <property type="entry name" value="DNA HELICASE RECQ FAMILY MEMBER"/>
    <property type="match status" value="1"/>
</dbReference>
<comment type="caution">
    <text evidence="7">The sequence shown here is derived from an EMBL/GenBank/DDBJ whole genome shotgun (WGS) entry which is preliminary data.</text>
</comment>
<dbReference type="Pfam" id="PF00270">
    <property type="entry name" value="DEAD"/>
    <property type="match status" value="1"/>
</dbReference>
<dbReference type="InterPro" id="IPR027417">
    <property type="entry name" value="P-loop_NTPase"/>
</dbReference>
<dbReference type="InterPro" id="IPR011545">
    <property type="entry name" value="DEAD/DEAH_box_helicase_dom"/>
</dbReference>
<name>A0AAN6YYW7_9PEZI</name>
<dbReference type="EC" id="5.6.2.4" evidence="5"/>
<accession>A0AAN6YYW7</accession>
<keyword evidence="8" id="KW-1185">Reference proteome</keyword>
<comment type="similarity">
    <text evidence="1">Belongs to the helicase family. RecQ subfamily.</text>
</comment>
<sequence>ILAGDNALIIFPTGAGKSLRYQVRIHAGITLVVSPLIVLMKDQVDALKETRNPSPIHRLEQIMGRYPAHLCKPTRVEAADSLLRPRTLNNEGFVATIGGRSRRDLLAGHG</sequence>
<evidence type="ECO:0000259" key="6">
    <source>
        <dbReference type="Pfam" id="PF00270"/>
    </source>
</evidence>
<proteinExistence type="inferred from homology"/>
<evidence type="ECO:0000256" key="2">
    <source>
        <dbReference type="ARBA" id="ARBA00023125"/>
    </source>
</evidence>
<dbReference type="GO" id="GO:0005524">
    <property type="term" value="F:ATP binding"/>
    <property type="evidence" value="ECO:0007669"/>
    <property type="project" value="InterPro"/>
</dbReference>
<evidence type="ECO:0000313" key="8">
    <source>
        <dbReference type="Proteomes" id="UP001302602"/>
    </source>
</evidence>